<dbReference type="InterPro" id="IPR028994">
    <property type="entry name" value="Integrin_alpha_N"/>
</dbReference>
<sequence>MGVWATRRYRRGRVLAASGCALALLGGLTAGGATARPSDPPVASDGLTAPIEWANPAAKAPGGAGVPTHMTRVELGDFDRPAAGAIASHSPLAGAPLAEGYHRTTRSRTLTITRSATAPFSAVGVTWRETGRVAGVSVAVRAHAPGGDWGPWQAVGAGEADRDPVTVPSSGRPGARPSPSPGAGTAERGGADLVWVGRSDGVQIAVSTTGAPAPHDVAADLIDPTDSPGDAAAASPEDASTAPRPSMPAINSRASWGANEQIMGWRPQYAPLVKAVALHHTATGNDYAESDVPKILRSIYEYQTVSRGWGDIGYNVLVDRFGRLWEGRSGGLSRPVVGAQAGGFNTGTAGIAMIGDYRTTPVPPAVVEAAAQYTAWKLSLSQAIDPRGSVTLTGGGSTSKYPSGTTVTVPRVFPHRQTNPTECPGAKGMDALPAIRDRAAALLGDLVKPGTVRARLAAYRPADGTVRVAGSPDPIFTSGPNEIAVPADYDGDGQSDIATWSPTTGNWTILLSGSGRTTVQWGLPGDVPAPADYDGDGKADLAVFRPANGVWYIKGVGELQLGQPGDQPVPGDYTGDGRAEPAIWRPSTGLWAIRAIREWQFGEPGAIAVPADFNGDGVMEPAVWSPMTQQFTIDGQASVKLGDPGDTPVPGQYDGDGRADAAVYHDGRFDVRGVGKYEVGAPGDVAMPLY</sequence>
<proteinExistence type="inferred from homology"/>
<dbReference type="SUPFAM" id="SSF55846">
    <property type="entry name" value="N-acetylmuramoyl-L-alanine amidase-like"/>
    <property type="match status" value="1"/>
</dbReference>
<dbReference type="Pfam" id="PF01510">
    <property type="entry name" value="Amidase_2"/>
    <property type="match status" value="1"/>
</dbReference>
<dbReference type="InterPro" id="IPR036505">
    <property type="entry name" value="Amidase/PGRP_sf"/>
</dbReference>
<feature type="domain" description="Peptidoglycan recognition protein family" evidence="5">
    <location>
        <begin position="248"/>
        <end position="397"/>
    </location>
</feature>
<dbReference type="SMART" id="SM00701">
    <property type="entry name" value="PGRP"/>
    <property type="match status" value="1"/>
</dbReference>
<dbReference type="InterPro" id="IPR002502">
    <property type="entry name" value="Amidase_domain"/>
</dbReference>
<evidence type="ECO:0000256" key="4">
    <source>
        <dbReference type="SAM" id="SignalP"/>
    </source>
</evidence>
<feature type="compositionally biased region" description="Low complexity" evidence="3">
    <location>
        <begin position="224"/>
        <end position="243"/>
    </location>
</feature>
<evidence type="ECO:0000313" key="7">
    <source>
        <dbReference type="Proteomes" id="UP001501444"/>
    </source>
</evidence>
<dbReference type="EMBL" id="BAAARV010000102">
    <property type="protein sequence ID" value="GAA2386968.1"/>
    <property type="molecule type" value="Genomic_DNA"/>
</dbReference>
<keyword evidence="7" id="KW-1185">Reference proteome</keyword>
<feature type="compositionally biased region" description="Low complexity" evidence="3">
    <location>
        <begin position="168"/>
        <end position="184"/>
    </location>
</feature>
<keyword evidence="2 4" id="KW-0732">Signal</keyword>
<organism evidence="6 7">
    <name type="scientific">Dactylosporangium salmoneum</name>
    <dbReference type="NCBI Taxonomy" id="53361"/>
    <lineage>
        <taxon>Bacteria</taxon>
        <taxon>Bacillati</taxon>
        <taxon>Actinomycetota</taxon>
        <taxon>Actinomycetes</taxon>
        <taxon>Micromonosporales</taxon>
        <taxon>Micromonosporaceae</taxon>
        <taxon>Dactylosporangium</taxon>
    </lineage>
</organism>
<evidence type="ECO:0000256" key="3">
    <source>
        <dbReference type="SAM" id="MobiDB-lite"/>
    </source>
</evidence>
<reference evidence="7" key="1">
    <citation type="journal article" date="2019" name="Int. J. Syst. Evol. Microbiol.">
        <title>The Global Catalogue of Microorganisms (GCM) 10K type strain sequencing project: providing services to taxonomists for standard genome sequencing and annotation.</title>
        <authorList>
            <consortium name="The Broad Institute Genomics Platform"/>
            <consortium name="The Broad Institute Genome Sequencing Center for Infectious Disease"/>
            <person name="Wu L."/>
            <person name="Ma J."/>
        </authorList>
    </citation>
    <scope>NUCLEOTIDE SEQUENCE [LARGE SCALE GENOMIC DNA]</scope>
    <source>
        <strain evidence="7">JCM 3272</strain>
    </source>
</reference>
<gene>
    <name evidence="6" type="ORF">GCM10010170_097650</name>
</gene>
<dbReference type="Gene3D" id="3.40.80.10">
    <property type="entry name" value="Peptidoglycan recognition protein-like"/>
    <property type="match status" value="1"/>
</dbReference>
<name>A0ABP5USJ1_9ACTN</name>
<feature type="region of interest" description="Disordered" evidence="3">
    <location>
        <begin position="210"/>
        <end position="251"/>
    </location>
</feature>
<evidence type="ECO:0000256" key="2">
    <source>
        <dbReference type="ARBA" id="ARBA00022729"/>
    </source>
</evidence>
<protein>
    <recommendedName>
        <fullName evidence="5">Peptidoglycan recognition protein family domain-containing protein</fullName>
    </recommendedName>
</protein>
<dbReference type="RefSeq" id="WP_344619569.1">
    <property type="nucleotide sequence ID" value="NZ_BAAARV010000102.1"/>
</dbReference>
<dbReference type="CDD" id="cd06583">
    <property type="entry name" value="PGRP"/>
    <property type="match status" value="1"/>
</dbReference>
<feature type="region of interest" description="Disordered" evidence="3">
    <location>
        <begin position="394"/>
        <end position="428"/>
    </location>
</feature>
<comment type="caution">
    <text evidence="6">The sequence shown here is derived from an EMBL/GenBank/DDBJ whole genome shotgun (WGS) entry which is preliminary data.</text>
</comment>
<comment type="similarity">
    <text evidence="1">Belongs to the N-acetylmuramoyl-L-alanine amidase 2 family.</text>
</comment>
<dbReference type="SUPFAM" id="SSF69318">
    <property type="entry name" value="Integrin alpha N-terminal domain"/>
    <property type="match status" value="1"/>
</dbReference>
<evidence type="ECO:0000256" key="1">
    <source>
        <dbReference type="ARBA" id="ARBA00007553"/>
    </source>
</evidence>
<dbReference type="PANTHER" id="PTHR11022:SF41">
    <property type="entry name" value="PEPTIDOGLYCAN-RECOGNITION PROTEIN LC-RELATED"/>
    <property type="match status" value="1"/>
</dbReference>
<evidence type="ECO:0000259" key="5">
    <source>
        <dbReference type="SMART" id="SM00701"/>
    </source>
</evidence>
<feature type="chain" id="PRO_5045830897" description="Peptidoglycan recognition protein family domain-containing protein" evidence="4">
    <location>
        <begin position="36"/>
        <end position="690"/>
    </location>
</feature>
<dbReference type="InterPro" id="IPR006619">
    <property type="entry name" value="PGRP_domain_met/bac"/>
</dbReference>
<feature type="signal peptide" evidence="4">
    <location>
        <begin position="1"/>
        <end position="35"/>
    </location>
</feature>
<dbReference type="InterPro" id="IPR013517">
    <property type="entry name" value="FG-GAP"/>
</dbReference>
<dbReference type="Proteomes" id="UP001501444">
    <property type="component" value="Unassembled WGS sequence"/>
</dbReference>
<dbReference type="PANTHER" id="PTHR11022">
    <property type="entry name" value="PEPTIDOGLYCAN RECOGNITION PROTEIN"/>
    <property type="match status" value="1"/>
</dbReference>
<accession>A0ABP5USJ1</accession>
<evidence type="ECO:0000313" key="6">
    <source>
        <dbReference type="EMBL" id="GAA2386968.1"/>
    </source>
</evidence>
<dbReference type="InterPro" id="IPR015510">
    <property type="entry name" value="PGRP"/>
</dbReference>
<dbReference type="Pfam" id="PF13517">
    <property type="entry name" value="FG-GAP_3"/>
    <property type="match status" value="1"/>
</dbReference>
<feature type="region of interest" description="Disordered" evidence="3">
    <location>
        <begin position="144"/>
        <end position="188"/>
    </location>
</feature>